<dbReference type="NCBIfam" id="NF033819">
    <property type="entry name" value="IS66_TnpB"/>
    <property type="match status" value="1"/>
</dbReference>
<keyword evidence="2" id="KW-1185">Reference proteome</keyword>
<dbReference type="PANTHER" id="PTHR36455:SF1">
    <property type="entry name" value="BLR8292 PROTEIN"/>
    <property type="match status" value="1"/>
</dbReference>
<proteinExistence type="predicted"/>
<protein>
    <recommendedName>
        <fullName evidence="3">Transposase</fullName>
    </recommendedName>
</protein>
<sequence length="118" mass="13843">MLRLSAGVCIYVASQAIDFRKAINGLAALISEEYETPVQDGSVYVFYNRAMDRVKCLFWDKNGFVLYHKRLERSRFKMGKTEEKAPYQINPQQLDWLLAGLDFRLMSEFPNLDFSHYF</sequence>
<organism evidence="1 2">
    <name type="scientific">Legionella drancourtii LLAP12</name>
    <dbReference type="NCBI Taxonomy" id="658187"/>
    <lineage>
        <taxon>Bacteria</taxon>
        <taxon>Pseudomonadati</taxon>
        <taxon>Pseudomonadota</taxon>
        <taxon>Gammaproteobacteria</taxon>
        <taxon>Legionellales</taxon>
        <taxon>Legionellaceae</taxon>
        <taxon>Legionella</taxon>
    </lineage>
</organism>
<accession>G9EIK5</accession>
<evidence type="ECO:0008006" key="3">
    <source>
        <dbReference type="Google" id="ProtNLM"/>
    </source>
</evidence>
<evidence type="ECO:0000313" key="1">
    <source>
        <dbReference type="EMBL" id="EHL32773.1"/>
    </source>
</evidence>
<dbReference type="InterPro" id="IPR008878">
    <property type="entry name" value="Transposase_IS66_Orf2"/>
</dbReference>
<dbReference type="HOGENOM" id="CLU_128110_0_2_6"/>
<name>G9EIK5_9GAMM</name>
<dbReference type="AlphaFoldDB" id="G9EIK5"/>
<dbReference type="EMBL" id="JH413793">
    <property type="protein sequence ID" value="EHL32773.1"/>
    <property type="molecule type" value="Genomic_DNA"/>
</dbReference>
<dbReference type="Pfam" id="PF05717">
    <property type="entry name" value="TnpB_IS66"/>
    <property type="match status" value="1"/>
</dbReference>
<evidence type="ECO:0000313" key="2">
    <source>
        <dbReference type="Proteomes" id="UP000002770"/>
    </source>
</evidence>
<dbReference type="Proteomes" id="UP000002770">
    <property type="component" value="Unassembled WGS sequence"/>
</dbReference>
<dbReference type="eggNOG" id="COG3436">
    <property type="taxonomic scope" value="Bacteria"/>
</dbReference>
<reference evidence="1 2" key="1">
    <citation type="journal article" date="2011" name="BMC Genomics">
        <title>Insight into cross-talk between intra-amoebal pathogens.</title>
        <authorList>
            <person name="Gimenez G."/>
            <person name="Bertelli C."/>
            <person name="Moliner C."/>
            <person name="Robert C."/>
            <person name="Raoult D."/>
            <person name="Fournier P.E."/>
            <person name="Greub G."/>
        </authorList>
    </citation>
    <scope>NUCLEOTIDE SEQUENCE [LARGE SCALE GENOMIC DNA]</scope>
    <source>
        <strain evidence="1 2">LLAP12</strain>
    </source>
</reference>
<dbReference type="STRING" id="658187.LDG_5010"/>
<dbReference type="InParanoid" id="G9EIK5"/>
<gene>
    <name evidence="1" type="ORF">LDG_5010</name>
</gene>
<dbReference type="PANTHER" id="PTHR36455">
    <property type="match status" value="1"/>
</dbReference>